<comment type="caution">
    <text evidence="1">The sequence shown here is derived from an EMBL/GenBank/DDBJ whole genome shotgun (WGS) entry which is preliminary data.</text>
</comment>
<dbReference type="GO" id="GO:0030170">
    <property type="term" value="F:pyridoxal phosphate binding"/>
    <property type="evidence" value="ECO:0007669"/>
    <property type="project" value="InterPro"/>
</dbReference>
<dbReference type="RefSeq" id="WP_162688339.1">
    <property type="nucleotide sequence ID" value="NZ_CP033023.1"/>
</dbReference>
<dbReference type="InterPro" id="IPR011037">
    <property type="entry name" value="Pyrv_Knase-like_insert_dom_sf"/>
</dbReference>
<sequence length="252" mass="28123">MTERIRPMPAIGKIVEIWRYPVSSLGGEICHEVDISLNGITGDRRFGLFDPVSGVVAAPEKDARWRPALFLKSAMDENGVRIGFPNGRWLYLEDSQLPQALSAHFGFEVEIGSYAEADPLAPSVPRIRNRYSVSPLHLVTTSSLCELQRMTPQSTIDRLRFRPNILLETEDMSGFSEFGWIGDELSFGAVEVTVTETTKRCGMTLIAQPELKEQPEILRTMLRNTSRALGIYCEPRTTGRIEIGTTGKKHVG</sequence>
<dbReference type="PROSITE" id="PS51340">
    <property type="entry name" value="MOSC"/>
    <property type="match status" value="1"/>
</dbReference>
<dbReference type="Proteomes" id="UP000198917">
    <property type="component" value="Unassembled WGS sequence"/>
</dbReference>
<protein>
    <submittedName>
        <fullName evidence="1">Uncharacterized protein</fullName>
    </submittedName>
</protein>
<dbReference type="SUPFAM" id="SSF50800">
    <property type="entry name" value="PK beta-barrel domain-like"/>
    <property type="match status" value="1"/>
</dbReference>
<dbReference type="AlphaFoldDB" id="A0A7Z7FRA6"/>
<dbReference type="GO" id="GO:0030151">
    <property type="term" value="F:molybdenum ion binding"/>
    <property type="evidence" value="ECO:0007669"/>
    <property type="project" value="InterPro"/>
</dbReference>
<dbReference type="InterPro" id="IPR005302">
    <property type="entry name" value="MoCF_Sase_C"/>
</dbReference>
<gene>
    <name evidence="1" type="ORF">SAMN05428983_3714</name>
</gene>
<organism evidence="1 2">
    <name type="scientific">Agrobacterium fabrum</name>
    <dbReference type="NCBI Taxonomy" id="1176649"/>
    <lineage>
        <taxon>Bacteria</taxon>
        <taxon>Pseudomonadati</taxon>
        <taxon>Pseudomonadota</taxon>
        <taxon>Alphaproteobacteria</taxon>
        <taxon>Hyphomicrobiales</taxon>
        <taxon>Rhizobiaceae</taxon>
        <taxon>Rhizobium/Agrobacterium group</taxon>
        <taxon>Agrobacterium</taxon>
        <taxon>Agrobacterium tumefaciens complex</taxon>
    </lineage>
</organism>
<dbReference type="EMBL" id="FNEW01000003">
    <property type="protein sequence ID" value="SDK03701.1"/>
    <property type="molecule type" value="Genomic_DNA"/>
</dbReference>
<reference evidence="1 2" key="1">
    <citation type="submission" date="2016-10" db="EMBL/GenBank/DDBJ databases">
        <authorList>
            <person name="Varghese N."/>
            <person name="Submissions S."/>
        </authorList>
    </citation>
    <scope>NUCLEOTIDE SEQUENCE [LARGE SCALE GENOMIC DNA]</scope>
    <source>
        <strain evidence="1 2">PDC82</strain>
    </source>
</reference>
<dbReference type="GO" id="GO:0003824">
    <property type="term" value="F:catalytic activity"/>
    <property type="evidence" value="ECO:0007669"/>
    <property type="project" value="InterPro"/>
</dbReference>
<name>A0A7Z7FRA6_9HYPH</name>
<dbReference type="Pfam" id="PF03473">
    <property type="entry name" value="MOSC"/>
    <property type="match status" value="1"/>
</dbReference>
<accession>A0A7Z7FRA6</accession>
<proteinExistence type="predicted"/>
<evidence type="ECO:0000313" key="1">
    <source>
        <dbReference type="EMBL" id="SDK03701.1"/>
    </source>
</evidence>
<evidence type="ECO:0000313" key="2">
    <source>
        <dbReference type="Proteomes" id="UP000198917"/>
    </source>
</evidence>